<dbReference type="PANTHER" id="PTHR47533">
    <property type="entry name" value="PROTEIN CBG21859"/>
    <property type="match status" value="1"/>
</dbReference>
<reference evidence="2" key="1">
    <citation type="submission" date="2023-04" db="EMBL/GenBank/DDBJ databases">
        <title>Phytophthora fragariaefolia NBRC 109709.</title>
        <authorList>
            <person name="Ichikawa N."/>
            <person name="Sato H."/>
            <person name="Tonouchi N."/>
        </authorList>
    </citation>
    <scope>NUCLEOTIDE SEQUENCE</scope>
    <source>
        <strain evidence="2">NBRC 109709</strain>
    </source>
</reference>
<dbReference type="EMBL" id="BSXT01000633">
    <property type="protein sequence ID" value="GMF31472.1"/>
    <property type="molecule type" value="Genomic_DNA"/>
</dbReference>
<evidence type="ECO:0000313" key="3">
    <source>
        <dbReference type="Proteomes" id="UP001165121"/>
    </source>
</evidence>
<dbReference type="GO" id="GO:0003824">
    <property type="term" value="F:catalytic activity"/>
    <property type="evidence" value="ECO:0007669"/>
    <property type="project" value="InterPro"/>
</dbReference>
<dbReference type="Pfam" id="PF12697">
    <property type="entry name" value="Abhydrolase_6"/>
    <property type="match status" value="1"/>
</dbReference>
<comment type="caution">
    <text evidence="2">The sequence shown here is derived from an EMBL/GenBank/DDBJ whole genome shotgun (WGS) entry which is preliminary data.</text>
</comment>
<dbReference type="AlphaFoldDB" id="A0A9W6UFD0"/>
<dbReference type="InterPro" id="IPR000073">
    <property type="entry name" value="AB_hydrolase_1"/>
</dbReference>
<sequence>MLSSTMYVFYKGLEANAERTKVEAASASCSPREESRSSSDTEADLLYGDTVPQLAEVTSAEASLNAKPMHYWTSGWSIVLSGLILRRCRSSAAAAASKWRSLVLLQRTQKKADTSDIHTAARELLEETKLRVPKLWMEGESWREYKNVTSERSSHADNEEEENYISRLTPQDLARPRMFREEYSFDKRMTRVKKIVDFFVARTGNPGALEPQSREILDFCWLPLDQVVARFLAILPCCRSARVVHEPRPQPPPLPDPEYLQIEGVCKIEYVDVKPTQLKNHCSATIVCIHGAPGSLRDYRYLIPMLAEQQPGLRLIALNLPGYMGSEVQKTRYLETVCALRAAEVGLQAIRQLCTPNEHDGGDVFLVGHSFGAHTVINMASMNETQRIAGAAVGILKIRGIALMAPAGCVPQRMVKEIPIKMMVFLLRSRSAVVVRWATSFVKYLYTEVLGFPRRTPTTSCVAAIVRAGTTRFPLIRAQVTLLQEANMPVFIAWALDDVLVEPEIPEELGKLSCVGPRLEFAGGGHNIQKTRVEQISASLSLWVSAIKYIEFQDRCTLEYIDISSTREECLTDKVTIVILHGDPGSYHDFRYFIPLVQRPGMRIIGINLPGYEGYTVAKSHYLESISALPTAKIALGALLQLCGEGDDDESVFMVVTPPGHRLQST</sequence>
<proteinExistence type="predicted"/>
<accession>A0A9W6UFD0</accession>
<dbReference type="Gene3D" id="3.40.50.1820">
    <property type="entry name" value="alpha/beta hydrolase"/>
    <property type="match status" value="2"/>
</dbReference>
<dbReference type="SUPFAM" id="SSF53474">
    <property type="entry name" value="alpha/beta-Hydrolases"/>
    <property type="match status" value="2"/>
</dbReference>
<dbReference type="InterPro" id="IPR029058">
    <property type="entry name" value="AB_hydrolase_fold"/>
</dbReference>
<protein>
    <submittedName>
        <fullName evidence="2">Unnamed protein product</fullName>
    </submittedName>
</protein>
<dbReference type="InterPro" id="IPR000639">
    <property type="entry name" value="Epox_hydrolase-like"/>
</dbReference>
<dbReference type="PRINTS" id="PR00412">
    <property type="entry name" value="EPOXHYDRLASE"/>
</dbReference>
<gene>
    <name evidence="2" type="ORF">Pfra01_000723500</name>
</gene>
<name>A0A9W6UFD0_9STRA</name>
<dbReference type="Pfam" id="PF06342">
    <property type="entry name" value="DUF1057"/>
    <property type="match status" value="1"/>
</dbReference>
<dbReference type="Proteomes" id="UP001165121">
    <property type="component" value="Unassembled WGS sequence"/>
</dbReference>
<evidence type="ECO:0000313" key="2">
    <source>
        <dbReference type="EMBL" id="GMF31472.1"/>
    </source>
</evidence>
<dbReference type="InterPro" id="IPR015797">
    <property type="entry name" value="NUDIX_hydrolase-like_dom_sf"/>
</dbReference>
<keyword evidence="3" id="KW-1185">Reference proteome</keyword>
<dbReference type="SUPFAM" id="SSF55811">
    <property type="entry name" value="Nudix"/>
    <property type="match status" value="1"/>
</dbReference>
<organism evidence="2 3">
    <name type="scientific">Phytophthora fragariaefolia</name>
    <dbReference type="NCBI Taxonomy" id="1490495"/>
    <lineage>
        <taxon>Eukaryota</taxon>
        <taxon>Sar</taxon>
        <taxon>Stramenopiles</taxon>
        <taxon>Oomycota</taxon>
        <taxon>Peronosporomycetes</taxon>
        <taxon>Peronosporales</taxon>
        <taxon>Peronosporaceae</taxon>
        <taxon>Phytophthora</taxon>
    </lineage>
</organism>
<feature type="domain" description="AB hydrolase-1" evidence="1">
    <location>
        <begin position="286"/>
        <end position="529"/>
    </location>
</feature>
<dbReference type="Gene3D" id="3.90.79.10">
    <property type="entry name" value="Nucleoside Triphosphate Pyrophosphohydrolase"/>
    <property type="match status" value="1"/>
</dbReference>
<dbReference type="InterPro" id="IPR010463">
    <property type="entry name" value="DUF1057"/>
</dbReference>
<dbReference type="OrthoDB" id="6431331at2759"/>
<evidence type="ECO:0000259" key="1">
    <source>
        <dbReference type="Pfam" id="PF12697"/>
    </source>
</evidence>
<dbReference type="PANTHER" id="PTHR47533:SF4">
    <property type="entry name" value="AB HYDROLASE-1 DOMAIN-CONTAINING PROTEIN"/>
    <property type="match status" value="1"/>
</dbReference>